<feature type="non-terminal residue" evidence="1">
    <location>
        <position position="133"/>
    </location>
</feature>
<evidence type="ECO:0000313" key="1">
    <source>
        <dbReference type="EMBL" id="KAG0249739.1"/>
    </source>
</evidence>
<dbReference type="AlphaFoldDB" id="A0A9P6PP42"/>
<comment type="caution">
    <text evidence="1">The sequence shown here is derived from an EMBL/GenBank/DDBJ whole genome shotgun (WGS) entry which is preliminary data.</text>
</comment>
<gene>
    <name evidence="1" type="ORF">BG011_008988</name>
</gene>
<keyword evidence="2" id="KW-1185">Reference proteome</keyword>
<dbReference type="EMBL" id="JAAAJA010000774">
    <property type="protein sequence ID" value="KAG0249739.1"/>
    <property type="molecule type" value="Genomic_DNA"/>
</dbReference>
<evidence type="ECO:0008006" key="3">
    <source>
        <dbReference type="Google" id="ProtNLM"/>
    </source>
</evidence>
<evidence type="ECO:0000313" key="2">
    <source>
        <dbReference type="Proteomes" id="UP000726737"/>
    </source>
</evidence>
<proteinExistence type="predicted"/>
<sequence length="133" mass="15830">MTRICYTIRVKLELIDIYRFIQKTYTKVQRNKKIAPVLSLRTFENYIGVHIHRNTLNRWLVQEDKLRQMAPQLTMSAKYLVNRKNRMVEEVIIRWLENQRSLHLPVHGKAVQNAAQVTYKILIDSYESVDSEG</sequence>
<dbReference type="Proteomes" id="UP000726737">
    <property type="component" value="Unassembled WGS sequence"/>
</dbReference>
<name>A0A9P6PP42_9FUNG</name>
<protein>
    <recommendedName>
        <fullName evidence="3">Transposase</fullName>
    </recommendedName>
</protein>
<organism evidence="1 2">
    <name type="scientific">Mortierella polycephala</name>
    <dbReference type="NCBI Taxonomy" id="41804"/>
    <lineage>
        <taxon>Eukaryota</taxon>
        <taxon>Fungi</taxon>
        <taxon>Fungi incertae sedis</taxon>
        <taxon>Mucoromycota</taxon>
        <taxon>Mortierellomycotina</taxon>
        <taxon>Mortierellomycetes</taxon>
        <taxon>Mortierellales</taxon>
        <taxon>Mortierellaceae</taxon>
        <taxon>Mortierella</taxon>
    </lineage>
</organism>
<reference evidence="1" key="1">
    <citation type="journal article" date="2020" name="Fungal Divers.">
        <title>Resolving the Mortierellaceae phylogeny through synthesis of multi-gene phylogenetics and phylogenomics.</title>
        <authorList>
            <person name="Vandepol N."/>
            <person name="Liber J."/>
            <person name="Desiro A."/>
            <person name="Na H."/>
            <person name="Kennedy M."/>
            <person name="Barry K."/>
            <person name="Grigoriev I.V."/>
            <person name="Miller A.N."/>
            <person name="O'Donnell K."/>
            <person name="Stajich J.E."/>
            <person name="Bonito G."/>
        </authorList>
    </citation>
    <scope>NUCLEOTIDE SEQUENCE</scope>
    <source>
        <strain evidence="1">KOD948</strain>
    </source>
</reference>
<accession>A0A9P6PP42</accession>
<dbReference type="OrthoDB" id="2437961at2759"/>